<dbReference type="PANTHER" id="PTHR36573:SF1">
    <property type="entry name" value="INTERMEMBRANE PHOSPHOLIPID TRANSPORT SYSTEM BINDING PROTEIN MLAC"/>
    <property type="match status" value="1"/>
</dbReference>
<evidence type="ECO:0000256" key="2">
    <source>
        <dbReference type="SAM" id="SignalP"/>
    </source>
</evidence>
<dbReference type="RefSeq" id="WP_006003008.1">
    <property type="nucleotide sequence ID" value="NZ_BAET01000006.1"/>
</dbReference>
<dbReference type="Pfam" id="PF05494">
    <property type="entry name" value="MlaC"/>
    <property type="match status" value="1"/>
</dbReference>
<proteinExistence type="predicted"/>
<dbReference type="InterPro" id="IPR008869">
    <property type="entry name" value="MlaC/ttg2D"/>
</dbReference>
<evidence type="ECO:0000313" key="3">
    <source>
        <dbReference type="EMBL" id="GAB54620.1"/>
    </source>
</evidence>
<feature type="compositionally biased region" description="Basic and acidic residues" evidence="1">
    <location>
        <begin position="242"/>
        <end position="257"/>
    </location>
</feature>
<organism evidence="3 4">
    <name type="scientific">Glaciecola punicea ACAM 611</name>
    <dbReference type="NCBI Taxonomy" id="1121923"/>
    <lineage>
        <taxon>Bacteria</taxon>
        <taxon>Pseudomonadati</taxon>
        <taxon>Pseudomonadota</taxon>
        <taxon>Gammaproteobacteria</taxon>
        <taxon>Alteromonadales</taxon>
        <taxon>Alteromonadaceae</taxon>
        <taxon>Glaciecola</taxon>
    </lineage>
</organism>
<dbReference type="AlphaFoldDB" id="H5T8H9"/>
<dbReference type="eggNOG" id="COG2854">
    <property type="taxonomic scope" value="Bacteria"/>
</dbReference>
<dbReference type="Gene3D" id="3.10.450.710">
    <property type="entry name" value="Tgt2/MlaC"/>
    <property type="match status" value="1"/>
</dbReference>
<dbReference type="InterPro" id="IPR042245">
    <property type="entry name" value="Tgt2/MlaC_sf"/>
</dbReference>
<accession>H5T8H9</accession>
<name>H5T8H9_9ALTE</name>
<reference evidence="3 4" key="2">
    <citation type="journal article" date="2017" name="Antonie Van Leeuwenhoek">
        <title>Rhizobium rhizosphaerae sp. nov., a novel species isolated from rice rhizosphere.</title>
        <authorList>
            <person name="Zhao J.J."/>
            <person name="Zhang J."/>
            <person name="Zhang R.J."/>
            <person name="Zhang C.W."/>
            <person name="Yin H.Q."/>
            <person name="Zhang X.X."/>
        </authorList>
    </citation>
    <scope>NUCLEOTIDE SEQUENCE [LARGE SCALE GENOMIC DNA]</scope>
    <source>
        <strain evidence="3 4">ACAM 611</strain>
    </source>
</reference>
<protein>
    <submittedName>
        <fullName evidence="3">Probable phospholipid-binding protein mlaC</fullName>
    </submittedName>
</protein>
<gene>
    <name evidence="3" type="primary">mlaC</name>
    <name evidence="3" type="ORF">GPUN_0473</name>
</gene>
<keyword evidence="4" id="KW-1185">Reference proteome</keyword>
<feature type="chain" id="PRO_5003597848" evidence="2">
    <location>
        <begin position="32"/>
        <end position="257"/>
    </location>
</feature>
<dbReference type="STRING" id="56804.BAE46_11115"/>
<dbReference type="Proteomes" id="UP000053586">
    <property type="component" value="Unassembled WGS sequence"/>
</dbReference>
<feature type="signal peptide" evidence="2">
    <location>
        <begin position="1"/>
        <end position="31"/>
    </location>
</feature>
<evidence type="ECO:0000256" key="1">
    <source>
        <dbReference type="SAM" id="MobiDB-lite"/>
    </source>
</evidence>
<keyword evidence="2" id="KW-0732">Signal</keyword>
<comment type="caution">
    <text evidence="3">The sequence shown here is derived from an EMBL/GenBank/DDBJ whole genome shotgun (WGS) entry which is preliminary data.</text>
</comment>
<feature type="region of interest" description="Disordered" evidence="1">
    <location>
        <begin position="238"/>
        <end position="257"/>
    </location>
</feature>
<dbReference type="EMBL" id="BAET01000006">
    <property type="protein sequence ID" value="GAB54620.1"/>
    <property type="molecule type" value="Genomic_DNA"/>
</dbReference>
<dbReference type="PANTHER" id="PTHR36573">
    <property type="entry name" value="INTERMEMBRANE PHOSPHOLIPID TRANSPORT SYSTEM BINDING PROTEIN MLAC"/>
    <property type="match status" value="1"/>
</dbReference>
<evidence type="ECO:0000313" key="4">
    <source>
        <dbReference type="Proteomes" id="UP000053586"/>
    </source>
</evidence>
<reference evidence="3 4" key="1">
    <citation type="journal article" date="2012" name="J. Bacteriol.">
        <title>Genome sequence of proteorhodopsin-containing sea ice bacterium Glaciecola punicea ACAM 611T.</title>
        <authorList>
            <person name="Qin Q.-L."/>
            <person name="Xie B.-B."/>
            <person name="Shu Y.-L."/>
            <person name="Rong J.-C."/>
            <person name="Zhao D.-L."/>
            <person name="Zhang X.-Y."/>
            <person name="Chen X.-L."/>
            <person name="Zhou B.-C."/>
            <person name="Zhanga Y.-Z."/>
        </authorList>
    </citation>
    <scope>NUCLEOTIDE SEQUENCE [LARGE SCALE GENOMIC DNA]</scope>
    <source>
        <strain evidence="3 4">ACAM 611</strain>
    </source>
</reference>
<sequence>MKTLTNATIALRSLTLLSALVMFTTSGAVVANTSLANPVNPSAQLVSVEKIMVAQDDPYLMIEHAGSNTFARIKREQEQIKQDPENLRTIMEEELMPYIDHRFSAFKVLGKYARQVEKKELFEFVSVFREYLITTYAVAMGYYDDQAVEFDPPRDFGDRGDVTVRAVIKDDDRPDIKVAFKVRKDPRSGNWQAYDMIAEGISLLSSKQSEFESILRKEGITKVIELMRENIRRPIVLNNGEAKTEEKASLNEGEKTE</sequence>